<evidence type="ECO:0000256" key="5">
    <source>
        <dbReference type="ARBA" id="ARBA00023136"/>
    </source>
</evidence>
<keyword evidence="9" id="KW-1185">Reference proteome</keyword>
<dbReference type="RefSeq" id="WP_240569984.1">
    <property type="nucleotide sequence ID" value="NZ_JAKVPY010000042.1"/>
</dbReference>
<dbReference type="Pfam" id="PF23607">
    <property type="entry name" value="WZC_N"/>
    <property type="match status" value="1"/>
</dbReference>
<dbReference type="InterPro" id="IPR003856">
    <property type="entry name" value="LPS_length_determ_N"/>
</dbReference>
<protein>
    <submittedName>
        <fullName evidence="8">Wzz/FepE/Etk N-terminal domain-containing protein</fullName>
    </submittedName>
</protein>
<comment type="subcellular location">
    <subcellularLocation>
        <location evidence="1">Cell membrane</location>
        <topology evidence="1">Multi-pass membrane protein</topology>
    </subcellularLocation>
</comment>
<dbReference type="InterPro" id="IPR050445">
    <property type="entry name" value="Bact_polysacc_biosynth/exp"/>
</dbReference>
<comment type="caution">
    <text evidence="8">The sequence shown here is derived from an EMBL/GenBank/DDBJ whole genome shotgun (WGS) entry which is preliminary data.</text>
</comment>
<evidence type="ECO:0000313" key="9">
    <source>
        <dbReference type="Proteomes" id="UP001202117"/>
    </source>
</evidence>
<dbReference type="EMBL" id="JAKVPY010000042">
    <property type="protein sequence ID" value="MCH4565442.1"/>
    <property type="molecule type" value="Genomic_DNA"/>
</dbReference>
<evidence type="ECO:0000313" key="8">
    <source>
        <dbReference type="EMBL" id="MCH4565442.1"/>
    </source>
</evidence>
<evidence type="ECO:0000259" key="7">
    <source>
        <dbReference type="Pfam" id="PF02706"/>
    </source>
</evidence>
<keyword evidence="4 6" id="KW-1133">Transmembrane helix</keyword>
<keyword evidence="2" id="KW-1003">Cell membrane</keyword>
<feature type="domain" description="Polysaccharide chain length determinant N-terminal" evidence="7">
    <location>
        <begin position="10"/>
        <end position="101"/>
    </location>
</feature>
<evidence type="ECO:0000256" key="6">
    <source>
        <dbReference type="SAM" id="Phobius"/>
    </source>
</evidence>
<keyword evidence="5 6" id="KW-0472">Membrane</keyword>
<reference evidence="8 9" key="1">
    <citation type="submission" date="2022-02" db="EMBL/GenBank/DDBJ databases">
        <title>Halomonas fukangensis sp. nov., a halophilic bacterium isolated from a bulk soil of Kalidium foliatum at Fukang.</title>
        <authorList>
            <person name="Huang Y."/>
        </authorList>
    </citation>
    <scope>NUCLEOTIDE SEQUENCE [LARGE SCALE GENOMIC DNA]</scope>
    <source>
        <strain evidence="8 9">EGI 63088</strain>
    </source>
</reference>
<dbReference type="PANTHER" id="PTHR32309">
    <property type="entry name" value="TYROSINE-PROTEIN KINASE"/>
    <property type="match status" value="1"/>
</dbReference>
<dbReference type="PANTHER" id="PTHR32309:SF32">
    <property type="entry name" value="TYROSINE-PROTEIN KINASE ETK-RELATED"/>
    <property type="match status" value="1"/>
</dbReference>
<proteinExistence type="predicted"/>
<name>A0ABS9S025_9GAMM</name>
<accession>A0ABS9S025</accession>
<evidence type="ECO:0000256" key="3">
    <source>
        <dbReference type="ARBA" id="ARBA00022692"/>
    </source>
</evidence>
<sequence length="305" mass="33513">MNRIVDKNYEDLDLGRFFGLLLDHKWLILFITLIFASVGAVYAMLATPIYRGDALVQVERRATVNPLEDVAAGMLGEERESSTAAEVQILQSRMVLGQVVDRMGLDTEVVPKALPIIGSYLHRHGIPRPTFATGSIDISSSLPNALKGGLRLPSILQPHSVVWGDEWLELGRLEVSDRLRGTPLIVKAGKDGRYSLWLGDEGRRPIGEGQVGELARFIEGDIQLRIAALEAPAGAEFTLVKHRRVSAIRDLGDRLSVAEVGMGRGTSTGMLRLTLTGPDRDEIRRSLDAVAETFLTQNVRRQSAE</sequence>
<evidence type="ECO:0000256" key="2">
    <source>
        <dbReference type="ARBA" id="ARBA00022475"/>
    </source>
</evidence>
<evidence type="ECO:0000256" key="1">
    <source>
        <dbReference type="ARBA" id="ARBA00004651"/>
    </source>
</evidence>
<dbReference type="Pfam" id="PF02706">
    <property type="entry name" value="Wzz"/>
    <property type="match status" value="1"/>
</dbReference>
<feature type="transmembrane region" description="Helical" evidence="6">
    <location>
        <begin position="26"/>
        <end position="45"/>
    </location>
</feature>
<dbReference type="Proteomes" id="UP001202117">
    <property type="component" value="Unassembled WGS sequence"/>
</dbReference>
<keyword evidence="3 6" id="KW-0812">Transmembrane</keyword>
<organism evidence="8 9">
    <name type="scientific">Halomonas flagellata</name>
    <dbReference type="NCBI Taxonomy" id="2920385"/>
    <lineage>
        <taxon>Bacteria</taxon>
        <taxon>Pseudomonadati</taxon>
        <taxon>Pseudomonadota</taxon>
        <taxon>Gammaproteobacteria</taxon>
        <taxon>Oceanospirillales</taxon>
        <taxon>Halomonadaceae</taxon>
        <taxon>Halomonas</taxon>
    </lineage>
</organism>
<gene>
    <name evidence="8" type="ORF">MKP05_20285</name>
</gene>
<evidence type="ECO:0000256" key="4">
    <source>
        <dbReference type="ARBA" id="ARBA00022989"/>
    </source>
</evidence>
<feature type="non-terminal residue" evidence="8">
    <location>
        <position position="305"/>
    </location>
</feature>